<evidence type="ECO:0000313" key="9">
    <source>
        <dbReference type="EMBL" id="AQS59271.1"/>
    </source>
</evidence>
<dbReference type="KEGG" id="dfg:B0537_09350"/>
<sequence>MCGRFTITISLSDLVEIFGVDILKVDEHQPRYNVAPSQLIPVVTFEKGKRMAQWMKWGLIPSWAKDPGVGNKMINARAETLSEKLAYKSSFQQRRCLIPADSFFEWKKEGNKKQPLRFVLPNEKVFAFAGIWDRWISPQGIDIVSCSIITTEANEDVKAVHHRMPVILAEKEAQQLWLELDNLDKLKELLVPYKGEMISYPVSNLLNSTQYDSPNLIDRVPVAEQISFF</sequence>
<dbReference type="Proteomes" id="UP000189464">
    <property type="component" value="Chromosome"/>
</dbReference>
<dbReference type="InterPro" id="IPR036590">
    <property type="entry name" value="SRAP-like"/>
</dbReference>
<dbReference type="SUPFAM" id="SSF143081">
    <property type="entry name" value="BB1717-like"/>
    <property type="match status" value="1"/>
</dbReference>
<protein>
    <recommendedName>
        <fullName evidence="8">Abasic site processing protein</fullName>
        <ecNumber evidence="8">3.4.-.-</ecNumber>
    </recommendedName>
</protein>
<dbReference type="EC" id="3.4.-.-" evidence="8"/>
<keyword evidence="4 8" id="KW-0378">Hydrolase</keyword>
<comment type="similarity">
    <text evidence="1 8">Belongs to the SOS response-associated peptidase family.</text>
</comment>
<dbReference type="InterPro" id="IPR003738">
    <property type="entry name" value="SRAP"/>
</dbReference>
<evidence type="ECO:0000256" key="2">
    <source>
        <dbReference type="ARBA" id="ARBA00022670"/>
    </source>
</evidence>
<organism evidence="9 10">
    <name type="scientific">Desulforamulus ferrireducens</name>
    <dbReference type="NCBI Taxonomy" id="1833852"/>
    <lineage>
        <taxon>Bacteria</taxon>
        <taxon>Bacillati</taxon>
        <taxon>Bacillota</taxon>
        <taxon>Clostridia</taxon>
        <taxon>Eubacteriales</taxon>
        <taxon>Peptococcaceae</taxon>
        <taxon>Desulforamulus</taxon>
    </lineage>
</organism>
<keyword evidence="10" id="KW-1185">Reference proteome</keyword>
<name>A0A1S6IWX8_9FIRM</name>
<gene>
    <name evidence="9" type="ORF">B0537_09350</name>
</gene>
<reference evidence="9 10" key="1">
    <citation type="journal article" date="2016" name="Int. J. Syst. Evol. Microbiol.">
        <title>Desulfotomaculum ferrireducens sp. nov., a moderately thermophilic sulfate-reducing and dissimilatory Fe(III)-reducing bacterium isolated from compost.</title>
        <authorList>
            <person name="Yang G."/>
            <person name="Guo J."/>
            <person name="Zhuang L."/>
            <person name="Yuan Y."/>
            <person name="Zhou S."/>
        </authorList>
    </citation>
    <scope>NUCLEOTIDE SEQUENCE [LARGE SCALE GENOMIC DNA]</scope>
    <source>
        <strain evidence="9 10">GSS09</strain>
    </source>
</reference>
<proteinExistence type="inferred from homology"/>
<evidence type="ECO:0000256" key="6">
    <source>
        <dbReference type="ARBA" id="ARBA00023125"/>
    </source>
</evidence>
<dbReference type="GO" id="GO:0006508">
    <property type="term" value="P:proteolysis"/>
    <property type="evidence" value="ECO:0007669"/>
    <property type="project" value="UniProtKB-KW"/>
</dbReference>
<keyword evidence="2 8" id="KW-0645">Protease</keyword>
<dbReference type="GO" id="GO:0106300">
    <property type="term" value="P:protein-DNA covalent cross-linking repair"/>
    <property type="evidence" value="ECO:0007669"/>
    <property type="project" value="InterPro"/>
</dbReference>
<evidence type="ECO:0000256" key="4">
    <source>
        <dbReference type="ARBA" id="ARBA00022801"/>
    </source>
</evidence>
<accession>A0A1S6IWX8</accession>
<evidence type="ECO:0000256" key="3">
    <source>
        <dbReference type="ARBA" id="ARBA00022763"/>
    </source>
</evidence>
<dbReference type="GO" id="GO:0003697">
    <property type="term" value="F:single-stranded DNA binding"/>
    <property type="evidence" value="ECO:0007669"/>
    <property type="project" value="InterPro"/>
</dbReference>
<dbReference type="GO" id="GO:0008233">
    <property type="term" value="F:peptidase activity"/>
    <property type="evidence" value="ECO:0007669"/>
    <property type="project" value="UniProtKB-KW"/>
</dbReference>
<dbReference type="Gene3D" id="3.90.1680.10">
    <property type="entry name" value="SOS response associated peptidase-like"/>
    <property type="match status" value="1"/>
</dbReference>
<dbReference type="PANTHER" id="PTHR13604:SF0">
    <property type="entry name" value="ABASIC SITE PROCESSING PROTEIN HMCES"/>
    <property type="match status" value="1"/>
</dbReference>
<keyword evidence="6" id="KW-0238">DNA-binding</keyword>
<dbReference type="OrthoDB" id="9782620at2"/>
<dbReference type="PANTHER" id="PTHR13604">
    <property type="entry name" value="DC12-RELATED"/>
    <property type="match status" value="1"/>
</dbReference>
<evidence type="ECO:0000256" key="8">
    <source>
        <dbReference type="RuleBase" id="RU364100"/>
    </source>
</evidence>
<keyword evidence="3" id="KW-0227">DNA damage</keyword>
<dbReference type="RefSeq" id="WP_077714341.1">
    <property type="nucleotide sequence ID" value="NZ_CP019698.1"/>
</dbReference>
<keyword evidence="7" id="KW-0456">Lyase</keyword>
<dbReference type="EMBL" id="CP019698">
    <property type="protein sequence ID" value="AQS59271.1"/>
    <property type="molecule type" value="Genomic_DNA"/>
</dbReference>
<evidence type="ECO:0000313" key="10">
    <source>
        <dbReference type="Proteomes" id="UP000189464"/>
    </source>
</evidence>
<dbReference type="Pfam" id="PF02586">
    <property type="entry name" value="SRAP"/>
    <property type="match status" value="1"/>
</dbReference>
<evidence type="ECO:0000256" key="1">
    <source>
        <dbReference type="ARBA" id="ARBA00008136"/>
    </source>
</evidence>
<dbReference type="AlphaFoldDB" id="A0A1S6IWX8"/>
<evidence type="ECO:0000256" key="7">
    <source>
        <dbReference type="ARBA" id="ARBA00023239"/>
    </source>
</evidence>
<dbReference type="GO" id="GO:0016829">
    <property type="term" value="F:lyase activity"/>
    <property type="evidence" value="ECO:0007669"/>
    <property type="project" value="UniProtKB-KW"/>
</dbReference>
<evidence type="ECO:0000256" key="5">
    <source>
        <dbReference type="ARBA" id="ARBA00023124"/>
    </source>
</evidence>
<keyword evidence="5" id="KW-0190">Covalent protein-DNA linkage</keyword>
<dbReference type="STRING" id="1833852.B0537_09350"/>